<organism evidence="1 2">
    <name type="scientific">Candidatus Ligilactobacillus excrementigallinarum</name>
    <dbReference type="NCBI Taxonomy" id="2838641"/>
    <lineage>
        <taxon>Bacteria</taxon>
        <taxon>Bacillati</taxon>
        <taxon>Bacillota</taxon>
        <taxon>Bacilli</taxon>
        <taxon>Lactobacillales</taxon>
        <taxon>Lactobacillaceae</taxon>
        <taxon>Ligilactobacillus</taxon>
    </lineage>
</organism>
<dbReference type="AlphaFoldDB" id="A0A9D2AAE0"/>
<evidence type="ECO:0000313" key="1">
    <source>
        <dbReference type="EMBL" id="HIX02394.1"/>
    </source>
</evidence>
<protein>
    <submittedName>
        <fullName evidence="1">Uncharacterized protein</fullName>
    </submittedName>
</protein>
<accession>A0A9D2AAE0</accession>
<proteinExistence type="predicted"/>
<reference evidence="1" key="2">
    <citation type="submission" date="2021-04" db="EMBL/GenBank/DDBJ databases">
        <authorList>
            <person name="Gilroy R."/>
        </authorList>
    </citation>
    <scope>NUCLEOTIDE SEQUENCE</scope>
    <source>
        <strain evidence="1">6627</strain>
    </source>
</reference>
<comment type="caution">
    <text evidence="1">The sequence shown here is derived from an EMBL/GenBank/DDBJ whole genome shotgun (WGS) entry which is preliminary data.</text>
</comment>
<dbReference type="Proteomes" id="UP000823963">
    <property type="component" value="Unassembled WGS sequence"/>
</dbReference>
<name>A0A9D2AAE0_9LACO</name>
<evidence type="ECO:0000313" key="2">
    <source>
        <dbReference type="Proteomes" id="UP000823963"/>
    </source>
</evidence>
<dbReference type="EMBL" id="DXFP01000061">
    <property type="protein sequence ID" value="HIX02394.1"/>
    <property type="molecule type" value="Genomic_DNA"/>
</dbReference>
<sequence>MTKKVLPITISVKKMIFGTVAALSLFGVVGLATVKDEFKFVHTLPIQD</sequence>
<gene>
    <name evidence="1" type="ORF">H9861_06525</name>
</gene>
<reference evidence="1" key="1">
    <citation type="journal article" date="2021" name="PeerJ">
        <title>Extensive microbial diversity within the chicken gut microbiome revealed by metagenomics and culture.</title>
        <authorList>
            <person name="Gilroy R."/>
            <person name="Ravi A."/>
            <person name="Getino M."/>
            <person name="Pursley I."/>
            <person name="Horton D.L."/>
            <person name="Alikhan N.F."/>
            <person name="Baker D."/>
            <person name="Gharbi K."/>
            <person name="Hall N."/>
            <person name="Watson M."/>
            <person name="Adriaenssens E.M."/>
            <person name="Foster-Nyarko E."/>
            <person name="Jarju S."/>
            <person name="Secka A."/>
            <person name="Antonio M."/>
            <person name="Oren A."/>
            <person name="Chaudhuri R.R."/>
            <person name="La Ragione R."/>
            <person name="Hildebrand F."/>
            <person name="Pallen M.J."/>
        </authorList>
    </citation>
    <scope>NUCLEOTIDE SEQUENCE</scope>
    <source>
        <strain evidence="1">6627</strain>
    </source>
</reference>